<comment type="subcellular location">
    <subcellularLocation>
        <location evidence="1">Membrane</location>
        <topology evidence="1">Multi-pass membrane protein</topology>
    </subcellularLocation>
</comment>
<evidence type="ECO:0000313" key="6">
    <source>
        <dbReference type="Proteomes" id="UP000887569"/>
    </source>
</evidence>
<dbReference type="SUPFAM" id="SSF103473">
    <property type="entry name" value="MFS general substrate transporter"/>
    <property type="match status" value="1"/>
</dbReference>
<dbReference type="Proteomes" id="UP000887569">
    <property type="component" value="Unplaced"/>
</dbReference>
<dbReference type="InterPro" id="IPR036259">
    <property type="entry name" value="MFS_trans_sf"/>
</dbReference>
<keyword evidence="3 5" id="KW-1133">Transmembrane helix</keyword>
<sequence length="223" mass="24821">MIAEVGRRAEGLQSIRLPHQSAKRHCLRVVRIRRGRCCPHLTIMLAHGGIAERHNERRMLARIIAFFAGGEHWTRHHLLVFLLTFFSYASLHASRKTLSTVKSSLIDKWTDNGTHGVAPLFPDAESAESFLALLDGGFLASYAFVFVFGTMTEWLHFYSKVFYATVWITGGVFQSVAWPTEICIMGNWFGHNSRGAVLGLWSSCASVGNILGTLISSRAVELG</sequence>
<reference evidence="7" key="1">
    <citation type="submission" date="2022-11" db="UniProtKB">
        <authorList>
            <consortium name="WormBaseParasite"/>
        </authorList>
    </citation>
    <scope>IDENTIFICATION</scope>
</reference>
<feature type="transmembrane region" description="Helical" evidence="5">
    <location>
        <begin position="198"/>
        <end position="220"/>
    </location>
</feature>
<evidence type="ECO:0000256" key="5">
    <source>
        <dbReference type="SAM" id="Phobius"/>
    </source>
</evidence>
<dbReference type="AlphaFoldDB" id="A0A915C874"/>
<keyword evidence="6" id="KW-1185">Reference proteome</keyword>
<dbReference type="PANTHER" id="PTHR43184">
    <property type="entry name" value="MAJOR FACILITATOR SUPERFAMILY TRANSPORTER 16, ISOFORM B"/>
    <property type="match status" value="1"/>
</dbReference>
<feature type="transmembrane region" description="Helical" evidence="5">
    <location>
        <begin position="161"/>
        <end position="178"/>
    </location>
</feature>
<accession>A0A915C874</accession>
<keyword evidence="4 5" id="KW-0472">Membrane</keyword>
<dbReference type="PANTHER" id="PTHR43184:SF12">
    <property type="entry name" value="SUGAR PHOSPHATE EXCHANGER 3"/>
    <property type="match status" value="1"/>
</dbReference>
<keyword evidence="2 5" id="KW-0812">Transmembrane</keyword>
<name>A0A915C874_PARUN</name>
<evidence type="ECO:0000256" key="3">
    <source>
        <dbReference type="ARBA" id="ARBA00022989"/>
    </source>
</evidence>
<evidence type="ECO:0000256" key="4">
    <source>
        <dbReference type="ARBA" id="ARBA00023136"/>
    </source>
</evidence>
<proteinExistence type="predicted"/>
<feature type="transmembrane region" description="Helical" evidence="5">
    <location>
        <begin position="130"/>
        <end position="149"/>
    </location>
</feature>
<evidence type="ECO:0000256" key="1">
    <source>
        <dbReference type="ARBA" id="ARBA00004141"/>
    </source>
</evidence>
<dbReference type="GO" id="GO:0005789">
    <property type="term" value="C:endoplasmic reticulum membrane"/>
    <property type="evidence" value="ECO:0007669"/>
    <property type="project" value="TreeGrafter"/>
</dbReference>
<protein>
    <submittedName>
        <fullName evidence="7">Major facilitator superfamily (MFS) profile domain-containing protein</fullName>
    </submittedName>
</protein>
<dbReference type="WBParaSite" id="PgR095X_g036_t05">
    <property type="protein sequence ID" value="PgR095X_g036_t05"/>
    <property type="gene ID" value="PgR095X_g036"/>
</dbReference>
<organism evidence="6 7">
    <name type="scientific">Parascaris univalens</name>
    <name type="common">Nematode worm</name>
    <dbReference type="NCBI Taxonomy" id="6257"/>
    <lineage>
        <taxon>Eukaryota</taxon>
        <taxon>Metazoa</taxon>
        <taxon>Ecdysozoa</taxon>
        <taxon>Nematoda</taxon>
        <taxon>Chromadorea</taxon>
        <taxon>Rhabditida</taxon>
        <taxon>Spirurina</taxon>
        <taxon>Ascaridomorpha</taxon>
        <taxon>Ascaridoidea</taxon>
        <taxon>Ascarididae</taxon>
        <taxon>Parascaris</taxon>
    </lineage>
</organism>
<evidence type="ECO:0000256" key="2">
    <source>
        <dbReference type="ARBA" id="ARBA00022692"/>
    </source>
</evidence>
<evidence type="ECO:0000313" key="7">
    <source>
        <dbReference type="WBParaSite" id="PgR095X_g036_t05"/>
    </source>
</evidence>
<dbReference type="Gene3D" id="1.20.1250.20">
    <property type="entry name" value="MFS general substrate transporter like domains"/>
    <property type="match status" value="1"/>
</dbReference>